<name>A0A8S5S1U9_9CAUD</name>
<accession>A0A8S5S1U9</accession>
<dbReference type="EMBL" id="BK032513">
    <property type="protein sequence ID" value="DAF44905.1"/>
    <property type="molecule type" value="Genomic_DNA"/>
</dbReference>
<sequence length="70" mass="8033">MARTNFDIIRGLMIADNTLDSWICETEAEEKRDLTAEEENAYIQNIVDICEEIMQGLSCTLVEAYKEISE</sequence>
<proteinExistence type="predicted"/>
<evidence type="ECO:0000313" key="1">
    <source>
        <dbReference type="EMBL" id="DAF44905.1"/>
    </source>
</evidence>
<reference evidence="1" key="1">
    <citation type="journal article" date="2021" name="Proc. Natl. Acad. Sci. U.S.A.">
        <title>A Catalog of Tens of Thousands of Viruses from Human Metagenomes Reveals Hidden Associations with Chronic Diseases.</title>
        <authorList>
            <person name="Tisza M.J."/>
            <person name="Buck C.B."/>
        </authorList>
    </citation>
    <scope>NUCLEOTIDE SEQUENCE</scope>
    <source>
        <strain evidence="1">CtCIv11</strain>
    </source>
</reference>
<organism evidence="1">
    <name type="scientific">Siphoviridae sp. ctCIv11</name>
    <dbReference type="NCBI Taxonomy" id="2827806"/>
    <lineage>
        <taxon>Viruses</taxon>
        <taxon>Duplodnaviria</taxon>
        <taxon>Heunggongvirae</taxon>
        <taxon>Uroviricota</taxon>
        <taxon>Caudoviricetes</taxon>
    </lineage>
</organism>
<protein>
    <submittedName>
        <fullName evidence="1">Uncharacterized protein</fullName>
    </submittedName>
</protein>